<evidence type="ECO:0000313" key="2">
    <source>
        <dbReference type="Proteomes" id="UP001602245"/>
    </source>
</evidence>
<organism evidence="1 2">
    <name type="scientific">Paractinoplanes globisporus</name>
    <dbReference type="NCBI Taxonomy" id="113565"/>
    <lineage>
        <taxon>Bacteria</taxon>
        <taxon>Bacillati</taxon>
        <taxon>Actinomycetota</taxon>
        <taxon>Actinomycetes</taxon>
        <taxon>Micromonosporales</taxon>
        <taxon>Micromonosporaceae</taxon>
        <taxon>Paractinoplanes</taxon>
    </lineage>
</organism>
<protein>
    <submittedName>
        <fullName evidence="1">Uncharacterized protein</fullName>
    </submittedName>
</protein>
<comment type="caution">
    <text evidence="1">The sequence shown here is derived from an EMBL/GenBank/DDBJ whole genome shotgun (WGS) entry which is preliminary data.</text>
</comment>
<dbReference type="Proteomes" id="UP001602245">
    <property type="component" value="Unassembled WGS sequence"/>
</dbReference>
<dbReference type="RefSeq" id="WP_026205368.1">
    <property type="nucleotide sequence ID" value="NZ_JBIAZU010000004.1"/>
</dbReference>
<reference evidence="1 2" key="1">
    <citation type="submission" date="2024-10" db="EMBL/GenBank/DDBJ databases">
        <title>The Natural Products Discovery Center: Release of the First 8490 Sequenced Strains for Exploring Actinobacteria Biosynthetic Diversity.</title>
        <authorList>
            <person name="Kalkreuter E."/>
            <person name="Kautsar S.A."/>
            <person name="Yang D."/>
            <person name="Bader C.D."/>
            <person name="Teijaro C.N."/>
            <person name="Fluegel L."/>
            <person name="Davis C.M."/>
            <person name="Simpson J.R."/>
            <person name="Lauterbach L."/>
            <person name="Steele A.D."/>
            <person name="Gui C."/>
            <person name="Meng S."/>
            <person name="Li G."/>
            <person name="Viehrig K."/>
            <person name="Ye F."/>
            <person name="Su P."/>
            <person name="Kiefer A.F."/>
            <person name="Nichols A."/>
            <person name="Cepeda A.J."/>
            <person name="Yan W."/>
            <person name="Fan B."/>
            <person name="Jiang Y."/>
            <person name="Adhikari A."/>
            <person name="Zheng C.-J."/>
            <person name="Schuster L."/>
            <person name="Cowan T.M."/>
            <person name="Smanski M.J."/>
            <person name="Chevrette M.G."/>
            <person name="De Carvalho L.P.S."/>
            <person name="Shen B."/>
        </authorList>
    </citation>
    <scope>NUCLEOTIDE SEQUENCE [LARGE SCALE GENOMIC DNA]</scope>
    <source>
        <strain evidence="1 2">NPDC000087</strain>
    </source>
</reference>
<name>A0ABW6WFP9_9ACTN</name>
<accession>A0ABW6WFP9</accession>
<keyword evidence="2" id="KW-1185">Reference proteome</keyword>
<dbReference type="EMBL" id="JBIAZU010000004">
    <property type="protein sequence ID" value="MFF5292117.1"/>
    <property type="molecule type" value="Genomic_DNA"/>
</dbReference>
<proteinExistence type="predicted"/>
<gene>
    <name evidence="1" type="ORF">ACFY35_21975</name>
</gene>
<evidence type="ECO:0000313" key="1">
    <source>
        <dbReference type="EMBL" id="MFF5292117.1"/>
    </source>
</evidence>
<sequence length="112" mass="12228">MRTVRLDLPTEIVQETAFPYEGVRDLAGIVVAIEGINFTASVVTLATLKQYAPALVEAIRRWRLGQDTRPMVLTVKGDGINLTIELPPNVSTRQLLQQLAPLLESDETGTAA</sequence>